<dbReference type="AlphaFoldDB" id="A0AAW2SC85"/>
<reference evidence="4" key="1">
    <citation type="submission" date="2020-06" db="EMBL/GenBank/DDBJ databases">
        <authorList>
            <person name="Li T."/>
            <person name="Hu X."/>
            <person name="Zhang T."/>
            <person name="Song X."/>
            <person name="Zhang H."/>
            <person name="Dai N."/>
            <person name="Sheng W."/>
            <person name="Hou X."/>
            <person name="Wei L."/>
        </authorList>
    </citation>
    <scope>NUCLEOTIDE SEQUENCE</scope>
    <source>
        <strain evidence="4">KEN8</strain>
        <tissue evidence="4">Leaf</tissue>
    </source>
</reference>
<sequence length="569" mass="63889">MASEQERAELEKEYLYLHPSDHPGLVLSSVPLDGTNFLGWSRAVYVSLGSKMKLGFIDGSFPKPAAGSKNLEKWKRVDLMITSWLWNSIAKEILGAYMYAASSRNLWLELQRRYGSSNGPMIYQIRRDISSVNQGNLSLTTYFTNLKQLWNEVLMMDPLPDLEKAFSMVMSVEKQRSVHTELAENTNNVAYQLVMKENMRDHAEKPVFKRRQYVDKNLLLVFTVIKLDTLRIHALNAWSSRMDQVSKATLAIGHLFKKLYVFKQGLHSNSKSVNCLAGDVSCSVSAECNSSIWHQRDVVFYEHIFPYASTATPPSSIPLPIAPNICSDDSVSTSDSPIQPSSSNALDSPAHIPQSSDILATTPLSNTESLHSTHLSPQPLRRSKATKYPEWRQAMQEEIQALEHNKTWRITHLPDEKSNRLQMGIDYTDSFSPVAKVVTVRLFLTIATSRGWPIHQLDVNNAFLHGYLDEDLYMVPPEGYLVEPGMAVKCYLHDLFTIKDIGEARYFLGLEIARNSKGSYVAQTKYILDIVKDTGLLEAKAASTPLPQGLKLTSDCGALLQIQILTGAL</sequence>
<evidence type="ECO:0000259" key="2">
    <source>
        <dbReference type="Pfam" id="PF07727"/>
    </source>
</evidence>
<proteinExistence type="predicted"/>
<dbReference type="PANTHER" id="PTHR37610:SF40">
    <property type="entry name" value="OS01G0909600 PROTEIN"/>
    <property type="match status" value="1"/>
</dbReference>
<gene>
    <name evidence="4" type="ORF">Scaly_0329300</name>
</gene>
<accession>A0AAW2SC85</accession>
<feature type="compositionally biased region" description="Low complexity" evidence="1">
    <location>
        <begin position="330"/>
        <end position="343"/>
    </location>
</feature>
<evidence type="ECO:0000259" key="3">
    <source>
        <dbReference type="Pfam" id="PF14244"/>
    </source>
</evidence>
<evidence type="ECO:0000313" key="4">
    <source>
        <dbReference type="EMBL" id="KAL0389722.1"/>
    </source>
</evidence>
<evidence type="ECO:0000256" key="1">
    <source>
        <dbReference type="SAM" id="MobiDB-lite"/>
    </source>
</evidence>
<comment type="caution">
    <text evidence="4">The sequence shown here is derived from an EMBL/GenBank/DDBJ whole genome shotgun (WGS) entry which is preliminary data.</text>
</comment>
<feature type="region of interest" description="Disordered" evidence="1">
    <location>
        <begin position="330"/>
        <end position="352"/>
    </location>
</feature>
<feature type="domain" description="Retrotransposon Copia-like N-terminal" evidence="3">
    <location>
        <begin position="18"/>
        <end position="65"/>
    </location>
</feature>
<protein>
    <submittedName>
        <fullName evidence="4">Retrovirus-related Pol polyprotein from transposon TNT 1-94</fullName>
    </submittedName>
</protein>
<dbReference type="Pfam" id="PF07727">
    <property type="entry name" value="RVT_2"/>
    <property type="match status" value="1"/>
</dbReference>
<reference evidence="4" key="2">
    <citation type="journal article" date="2024" name="Plant">
        <title>Genomic evolution and insights into agronomic trait innovations of Sesamum species.</title>
        <authorList>
            <person name="Miao H."/>
            <person name="Wang L."/>
            <person name="Qu L."/>
            <person name="Liu H."/>
            <person name="Sun Y."/>
            <person name="Le M."/>
            <person name="Wang Q."/>
            <person name="Wei S."/>
            <person name="Zheng Y."/>
            <person name="Lin W."/>
            <person name="Duan Y."/>
            <person name="Cao H."/>
            <person name="Xiong S."/>
            <person name="Wang X."/>
            <person name="Wei L."/>
            <person name="Li C."/>
            <person name="Ma Q."/>
            <person name="Ju M."/>
            <person name="Zhao R."/>
            <person name="Li G."/>
            <person name="Mu C."/>
            <person name="Tian Q."/>
            <person name="Mei H."/>
            <person name="Zhang T."/>
            <person name="Gao T."/>
            <person name="Zhang H."/>
        </authorList>
    </citation>
    <scope>NUCLEOTIDE SEQUENCE</scope>
    <source>
        <strain evidence="4">KEN8</strain>
    </source>
</reference>
<name>A0AAW2SC85_9LAMI</name>
<feature type="domain" description="Reverse transcriptase Ty1/copia-type" evidence="2">
    <location>
        <begin position="423"/>
        <end position="483"/>
    </location>
</feature>
<dbReference type="PANTHER" id="PTHR37610">
    <property type="entry name" value="CCHC-TYPE DOMAIN-CONTAINING PROTEIN"/>
    <property type="match status" value="1"/>
</dbReference>
<dbReference type="EMBL" id="JACGWM010000002">
    <property type="protein sequence ID" value="KAL0389722.1"/>
    <property type="molecule type" value="Genomic_DNA"/>
</dbReference>
<dbReference type="InterPro" id="IPR013103">
    <property type="entry name" value="RVT_2"/>
</dbReference>
<dbReference type="InterPro" id="IPR029472">
    <property type="entry name" value="Copia-like_N"/>
</dbReference>
<organism evidence="4">
    <name type="scientific">Sesamum calycinum</name>
    <dbReference type="NCBI Taxonomy" id="2727403"/>
    <lineage>
        <taxon>Eukaryota</taxon>
        <taxon>Viridiplantae</taxon>
        <taxon>Streptophyta</taxon>
        <taxon>Embryophyta</taxon>
        <taxon>Tracheophyta</taxon>
        <taxon>Spermatophyta</taxon>
        <taxon>Magnoliopsida</taxon>
        <taxon>eudicotyledons</taxon>
        <taxon>Gunneridae</taxon>
        <taxon>Pentapetalae</taxon>
        <taxon>asterids</taxon>
        <taxon>lamiids</taxon>
        <taxon>Lamiales</taxon>
        <taxon>Pedaliaceae</taxon>
        <taxon>Sesamum</taxon>
    </lineage>
</organism>
<dbReference type="Pfam" id="PF14244">
    <property type="entry name" value="Retrotran_gag_3"/>
    <property type="match status" value="1"/>
</dbReference>